<dbReference type="Proteomes" id="UP000009223">
    <property type="component" value="Chromosome"/>
</dbReference>
<dbReference type="Gene3D" id="3.30.1840.10">
    <property type="entry name" value="Polyphosphate kinase middle domain"/>
    <property type="match status" value="1"/>
</dbReference>
<keyword evidence="2 6" id="KW-0808">Transferase</keyword>
<evidence type="ECO:0000313" key="12">
    <source>
        <dbReference type="EMBL" id="AEF86062.1"/>
    </source>
</evidence>
<dbReference type="Pfam" id="PF13089">
    <property type="entry name" value="PP_kinase_N"/>
    <property type="match status" value="1"/>
</dbReference>
<comment type="cofactor">
    <cofactor evidence="6">
        <name>Mg(2+)</name>
        <dbReference type="ChEBI" id="CHEBI:18420"/>
    </cofactor>
</comment>
<comment type="function">
    <text evidence="6 7">Catalyzes the reversible transfer of the terminal phosphate of ATP to form a long-chain polyphosphate (polyP).</text>
</comment>
<dbReference type="CDD" id="cd09168">
    <property type="entry name" value="PLDc_PaPPK1_C2_like"/>
    <property type="match status" value="1"/>
</dbReference>
<dbReference type="InterPro" id="IPR025200">
    <property type="entry name" value="PPK_C_dom2"/>
</dbReference>
<protein>
    <recommendedName>
        <fullName evidence="6 7">Polyphosphate kinase</fullName>
        <ecNumber evidence="6 7">2.7.4.1</ecNumber>
    </recommendedName>
    <alternativeName>
        <fullName evidence="6">ATP-polyphosphate phosphotransferase</fullName>
    </alternativeName>
    <alternativeName>
        <fullName evidence="6">Polyphosphoric acid kinase</fullName>
    </alternativeName>
</protein>
<dbReference type="Pfam" id="PF02503">
    <property type="entry name" value="PP_kinase"/>
    <property type="match status" value="1"/>
</dbReference>
<evidence type="ECO:0000256" key="3">
    <source>
        <dbReference type="ARBA" id="ARBA00022741"/>
    </source>
</evidence>
<dbReference type="RefSeq" id="WP_015709360.1">
    <property type="nucleotide sequence ID" value="NC_015578.1"/>
</dbReference>
<feature type="binding site" evidence="6">
    <location>
        <position position="495"/>
    </location>
    <ligand>
        <name>ATP</name>
        <dbReference type="ChEBI" id="CHEBI:30616"/>
    </ligand>
</feature>
<dbReference type="SUPFAM" id="SSF140356">
    <property type="entry name" value="PPK N-terminal domain-like"/>
    <property type="match status" value="1"/>
</dbReference>
<dbReference type="KEGG" id="tpi:TREPR_0669"/>
<reference evidence="12 13" key="2">
    <citation type="journal article" date="2011" name="ISME J.">
        <title>RNA-seq reveals cooperative metabolic interactions between two termite-gut spirochete species in co-culture.</title>
        <authorList>
            <person name="Rosenthal A.Z."/>
            <person name="Matson E.G."/>
            <person name="Eldar A."/>
            <person name="Leadbetter J.R."/>
        </authorList>
    </citation>
    <scope>NUCLEOTIDE SEQUENCE [LARGE SCALE GENOMIC DNA]</scope>
    <source>
        <strain evidence="13">ATCC BAA-887 / DSM 12427 / ZAS-2</strain>
    </source>
</reference>
<dbReference type="HOGENOM" id="CLU_009678_5_0_12"/>
<evidence type="ECO:0000256" key="2">
    <source>
        <dbReference type="ARBA" id="ARBA00022679"/>
    </source>
</evidence>
<keyword evidence="5 6" id="KW-0067">ATP-binding</keyword>
<evidence type="ECO:0000256" key="1">
    <source>
        <dbReference type="ARBA" id="ARBA00022553"/>
    </source>
</evidence>
<dbReference type="Gene3D" id="1.20.58.310">
    <property type="entry name" value="Polyphosphate kinase N-terminal domain"/>
    <property type="match status" value="1"/>
</dbReference>
<accession>F5YK18</accession>
<dbReference type="InterPro" id="IPR041108">
    <property type="entry name" value="PP_kinase_C_1"/>
</dbReference>
<comment type="PTM">
    <text evidence="6 7">An intermediate of this reaction is the autophosphorylated ppk in which a phosphate is covalently linked to a histidine residue through a N-P bond.</text>
</comment>
<dbReference type="PIRSF" id="PIRSF015589">
    <property type="entry name" value="PP_kinase"/>
    <property type="match status" value="1"/>
</dbReference>
<dbReference type="EMBL" id="CP001843">
    <property type="protein sequence ID" value="AEF86062.1"/>
    <property type="molecule type" value="Genomic_DNA"/>
</dbReference>
<dbReference type="CDD" id="cd09165">
    <property type="entry name" value="PLDc_PaPPK1_C1_like"/>
    <property type="match status" value="1"/>
</dbReference>
<dbReference type="NCBIfam" id="TIGR03705">
    <property type="entry name" value="poly_P_kin"/>
    <property type="match status" value="1"/>
</dbReference>
<reference evidence="13" key="1">
    <citation type="submission" date="2009-12" db="EMBL/GenBank/DDBJ databases">
        <title>Complete sequence of Treponema primitia strain ZAS-2.</title>
        <authorList>
            <person name="Tetu S.G."/>
            <person name="Matson E."/>
            <person name="Ren Q."/>
            <person name="Seshadri R."/>
            <person name="Elbourne L."/>
            <person name="Hassan K.A."/>
            <person name="Durkin A."/>
            <person name="Radune D."/>
            <person name="Mohamoud Y."/>
            <person name="Shay R."/>
            <person name="Jin S."/>
            <person name="Zhang X."/>
            <person name="Lucey K."/>
            <person name="Ballor N.R."/>
            <person name="Ottesen E."/>
            <person name="Rosenthal R."/>
            <person name="Allen A."/>
            <person name="Leadbetter J.R."/>
            <person name="Paulsen I.T."/>
        </authorList>
    </citation>
    <scope>NUCLEOTIDE SEQUENCE [LARGE SCALE GENOMIC DNA]</scope>
    <source>
        <strain evidence="13">ATCC BAA-887 / DSM 12427 / ZAS-2</strain>
    </source>
</reference>
<evidence type="ECO:0000256" key="7">
    <source>
        <dbReference type="RuleBase" id="RU003800"/>
    </source>
</evidence>
<dbReference type="HAMAP" id="MF_00347">
    <property type="entry name" value="Polyphosphate_kinase"/>
    <property type="match status" value="1"/>
</dbReference>
<keyword evidence="13" id="KW-1185">Reference proteome</keyword>
<keyword evidence="6" id="KW-0460">Magnesium</keyword>
<dbReference type="InterPro" id="IPR025198">
    <property type="entry name" value="PPK_N_dom"/>
</dbReference>
<evidence type="ECO:0000259" key="9">
    <source>
        <dbReference type="Pfam" id="PF13089"/>
    </source>
</evidence>
<evidence type="ECO:0000259" key="10">
    <source>
        <dbReference type="Pfam" id="PF13090"/>
    </source>
</evidence>
<feature type="binding site" evidence="6">
    <location>
        <position position="62"/>
    </location>
    <ligand>
        <name>ATP</name>
        <dbReference type="ChEBI" id="CHEBI:30616"/>
    </ligand>
</feature>
<feature type="domain" description="Polyphosphate kinase C-terminal" evidence="11">
    <location>
        <begin position="359"/>
        <end position="522"/>
    </location>
</feature>
<dbReference type="GO" id="GO:0046872">
    <property type="term" value="F:metal ion binding"/>
    <property type="evidence" value="ECO:0007669"/>
    <property type="project" value="UniProtKB-KW"/>
</dbReference>
<dbReference type="PANTHER" id="PTHR30218">
    <property type="entry name" value="POLYPHOSPHATE KINASE"/>
    <property type="match status" value="1"/>
</dbReference>
<dbReference type="Gene3D" id="3.30.870.10">
    <property type="entry name" value="Endonuclease Chain A"/>
    <property type="match status" value="2"/>
</dbReference>
<feature type="domain" description="Polyphosphate kinase C-terminal" evidence="10">
    <location>
        <begin position="530"/>
        <end position="702"/>
    </location>
</feature>
<dbReference type="OrthoDB" id="9761456at2"/>
<feature type="binding site" evidence="6">
    <location>
        <position position="619"/>
    </location>
    <ligand>
        <name>ATP</name>
        <dbReference type="ChEBI" id="CHEBI:30616"/>
    </ligand>
</feature>
<dbReference type="SUPFAM" id="SSF143724">
    <property type="entry name" value="PHP14-like"/>
    <property type="match status" value="1"/>
</dbReference>
<dbReference type="GO" id="GO:0005524">
    <property type="term" value="F:ATP binding"/>
    <property type="evidence" value="ECO:0007669"/>
    <property type="project" value="UniProtKB-KW"/>
</dbReference>
<dbReference type="InterPro" id="IPR003414">
    <property type="entry name" value="PP_kinase"/>
</dbReference>
<dbReference type="SUPFAM" id="SSF56024">
    <property type="entry name" value="Phospholipase D/nuclease"/>
    <property type="match status" value="2"/>
</dbReference>
<feature type="binding site" evidence="6">
    <location>
        <position position="432"/>
    </location>
    <ligand>
        <name>Mg(2+)</name>
        <dbReference type="ChEBI" id="CHEBI:18420"/>
    </ligand>
</feature>
<dbReference type="AlphaFoldDB" id="F5YK18"/>
<organism evidence="12 13">
    <name type="scientific">Treponema primitia (strain ATCC BAA-887 / DSM 12427 / ZAS-2)</name>
    <dbReference type="NCBI Taxonomy" id="545694"/>
    <lineage>
        <taxon>Bacteria</taxon>
        <taxon>Pseudomonadati</taxon>
        <taxon>Spirochaetota</taxon>
        <taxon>Spirochaetia</taxon>
        <taxon>Spirochaetales</taxon>
        <taxon>Treponemataceae</taxon>
        <taxon>Treponema</taxon>
    </lineage>
</organism>
<dbReference type="GO" id="GO:0009358">
    <property type="term" value="C:polyphosphate kinase complex"/>
    <property type="evidence" value="ECO:0007669"/>
    <property type="project" value="InterPro"/>
</dbReference>
<keyword evidence="6" id="KW-0479">Metal-binding</keyword>
<dbReference type="InterPro" id="IPR036830">
    <property type="entry name" value="PP_kinase_middle_dom_sf"/>
</dbReference>
<evidence type="ECO:0000259" key="11">
    <source>
        <dbReference type="Pfam" id="PF17941"/>
    </source>
</evidence>
<dbReference type="InterPro" id="IPR024953">
    <property type="entry name" value="PP_kinase_middle"/>
</dbReference>
<dbReference type="EC" id="2.7.4.1" evidence="6 7"/>
<dbReference type="Pfam" id="PF13090">
    <property type="entry name" value="PP_kinase_C"/>
    <property type="match status" value="1"/>
</dbReference>
<dbReference type="STRING" id="545694.TREPR_0669"/>
<name>F5YK18_TREPZ</name>
<dbReference type="Pfam" id="PF17941">
    <property type="entry name" value="PP_kinase_C_1"/>
    <property type="match status" value="1"/>
</dbReference>
<dbReference type="eggNOG" id="COG0855">
    <property type="taxonomic scope" value="Bacteria"/>
</dbReference>
<dbReference type="InterPro" id="IPR036832">
    <property type="entry name" value="PPK_N_dom_sf"/>
</dbReference>
<evidence type="ECO:0000259" key="8">
    <source>
        <dbReference type="Pfam" id="PF02503"/>
    </source>
</evidence>
<dbReference type="NCBIfam" id="NF003921">
    <property type="entry name" value="PRK05443.2-2"/>
    <property type="match status" value="1"/>
</dbReference>
<evidence type="ECO:0000313" key="13">
    <source>
        <dbReference type="Proteomes" id="UP000009223"/>
    </source>
</evidence>
<sequence length="733" mass="83304">MTSGNNLSDKDTNILRSSLPTAHFFNRDLSWIDFNGRVLEEGLRQDLPPLDRFWYFSIFSSNFDGFFMVRVAAMKQALRAGAGPDPSGLRPEEQLSKTAEKTRSMILRQYDCLQNELFPLLAREGLELVRPDTYSITQMDYLESYFLGQVYPILTPLRIEADEKLPFISGNDLNVAFLMEPEQADGEAEDHIAIIQLPHALDRIIWLPRDTSTDSSPDGLPDSVSRTCWALLEDLVLTWGAYLFPGYRVKETMLFRINRDADFSVDEKRDEDFIEAMEEVIEGRTHSPVVRMTFSSGSHRLRDELARRLGLEEQDLYEIDGPLDLGSLMDLASARDFDSLRSKAWKVYPSAAFNEEESLWDRISQRDVMLHLPYESFDPVVRFFQDAATDPQVISIKTALYRTSGNSPVIKALEQAALNGKHVTAVVELKARFDEERNISWANRLEKAGVIVVYGLARLKVHAKISMIIRREKEGIKRYVHLSTGNYNDKTARQYDDLGLFTSREEIALDASIFFNMITGYSVISSMRKLVIAPTSLKRRVLELIDRETKRSNQEHPGKIIAKLNALADTDVVEALYRASQAGVKIVLVVRGICTLIPGVPGLSENIRVISIIGHYLEHSRIYYFSNGGAEEYYLASADWMPRNLERRVELMFPVLQEDIKVRLRKILDSYCRDNQQARELKSDASWRHLAPAQGEDLVSAQEHFLAAAAKAGGNFWTPRNEFVVRRGAPGGQ</sequence>
<dbReference type="NCBIfam" id="NF003917">
    <property type="entry name" value="PRK05443.1-1"/>
    <property type="match status" value="1"/>
</dbReference>
<feature type="domain" description="Polyphosphate kinase middle" evidence="8">
    <location>
        <begin position="138"/>
        <end position="331"/>
    </location>
</feature>
<keyword evidence="1 6" id="KW-0597">Phosphoprotein</keyword>
<keyword evidence="3 6" id="KW-0547">Nucleotide-binding</keyword>
<evidence type="ECO:0000256" key="6">
    <source>
        <dbReference type="HAMAP-Rule" id="MF_00347"/>
    </source>
</evidence>
<keyword evidence="4 6" id="KW-0418">Kinase</keyword>
<feature type="binding site" evidence="6">
    <location>
        <position position="591"/>
    </location>
    <ligand>
        <name>ATP</name>
        <dbReference type="ChEBI" id="CHEBI:30616"/>
    </ligand>
</feature>
<feature type="domain" description="Polyphosphate kinase N-terminal" evidence="9">
    <location>
        <begin position="24"/>
        <end position="128"/>
    </location>
</feature>
<feature type="binding site" evidence="6">
    <location>
        <position position="402"/>
    </location>
    <ligand>
        <name>Mg(2+)</name>
        <dbReference type="ChEBI" id="CHEBI:18420"/>
    </ligand>
</feature>
<evidence type="ECO:0000256" key="4">
    <source>
        <dbReference type="ARBA" id="ARBA00022777"/>
    </source>
</evidence>
<dbReference type="GO" id="GO:0008976">
    <property type="term" value="F:polyphosphate kinase activity"/>
    <property type="evidence" value="ECO:0007669"/>
    <property type="project" value="UniProtKB-UniRule"/>
</dbReference>
<comment type="catalytic activity">
    <reaction evidence="6 7">
        <text>[phosphate](n) + ATP = [phosphate](n+1) + ADP</text>
        <dbReference type="Rhea" id="RHEA:19573"/>
        <dbReference type="Rhea" id="RHEA-COMP:9859"/>
        <dbReference type="Rhea" id="RHEA-COMP:14280"/>
        <dbReference type="ChEBI" id="CHEBI:16838"/>
        <dbReference type="ChEBI" id="CHEBI:30616"/>
        <dbReference type="ChEBI" id="CHEBI:456216"/>
        <dbReference type="EC" id="2.7.4.1"/>
    </reaction>
</comment>
<comment type="similarity">
    <text evidence="6 7">Belongs to the polyphosphate kinase 1 (PPK1) family.</text>
</comment>
<feature type="active site" description="Phosphohistidine intermediate" evidence="6">
    <location>
        <position position="462"/>
    </location>
</feature>
<proteinExistence type="inferred from homology"/>
<evidence type="ECO:0000256" key="5">
    <source>
        <dbReference type="ARBA" id="ARBA00022840"/>
    </source>
</evidence>
<dbReference type="PANTHER" id="PTHR30218:SF0">
    <property type="entry name" value="POLYPHOSPHATE KINASE"/>
    <property type="match status" value="1"/>
</dbReference>
<dbReference type="GO" id="GO:0006799">
    <property type="term" value="P:polyphosphate biosynthetic process"/>
    <property type="evidence" value="ECO:0007669"/>
    <property type="project" value="UniProtKB-UniRule"/>
</dbReference>
<gene>
    <name evidence="6 12" type="primary">ppk</name>
    <name evidence="12" type="ordered locus">TREPR_0669</name>
</gene>